<dbReference type="EMBL" id="JBAHYK010001152">
    <property type="protein sequence ID" value="KAL0569292.1"/>
    <property type="molecule type" value="Genomic_DNA"/>
</dbReference>
<dbReference type="SUPFAM" id="SSF55486">
    <property type="entry name" value="Metalloproteases ('zincins'), catalytic domain"/>
    <property type="match status" value="1"/>
</dbReference>
<proteinExistence type="inferred from homology"/>
<dbReference type="PANTHER" id="PTHR33478:SF1">
    <property type="entry name" value="EXTRACELLULAR METALLOPROTEINASE MEP"/>
    <property type="match status" value="1"/>
</dbReference>
<evidence type="ECO:0000256" key="9">
    <source>
        <dbReference type="ARBA" id="ARBA00022833"/>
    </source>
</evidence>
<comment type="similarity">
    <text evidence="3 12">Belongs to the peptidase M36 family.</text>
</comment>
<protein>
    <recommendedName>
        <fullName evidence="12">Extracellular metalloproteinase</fullName>
        <ecNumber evidence="12">3.4.24.-</ecNumber>
    </recommendedName>
    <alternativeName>
        <fullName evidence="12">Fungalysin</fullName>
    </alternativeName>
</protein>
<keyword evidence="7 12" id="KW-0732">Signal</keyword>
<dbReference type="Gene3D" id="1.10.390.10">
    <property type="entry name" value="Neutral Protease Domain 2"/>
    <property type="match status" value="2"/>
</dbReference>
<evidence type="ECO:0000256" key="3">
    <source>
        <dbReference type="ARBA" id="ARBA00006006"/>
    </source>
</evidence>
<dbReference type="Pfam" id="PF02128">
    <property type="entry name" value="Peptidase_M36"/>
    <property type="match status" value="2"/>
</dbReference>
<comment type="subcellular location">
    <subcellularLocation>
        <location evidence="2 12">Secreted</location>
    </subcellularLocation>
</comment>
<dbReference type="PANTHER" id="PTHR33478">
    <property type="entry name" value="EXTRACELLULAR METALLOPROTEINASE MEP"/>
    <property type="match status" value="1"/>
</dbReference>
<dbReference type="Gene3D" id="3.10.170.10">
    <property type="match status" value="1"/>
</dbReference>
<accession>A0ABR3F2Q1</accession>
<keyword evidence="5 12" id="KW-0645">Protease</keyword>
<keyword evidence="11 12" id="KW-0865">Zymogen</keyword>
<dbReference type="EC" id="3.4.24.-" evidence="12"/>
<evidence type="ECO:0000256" key="4">
    <source>
        <dbReference type="ARBA" id="ARBA00022525"/>
    </source>
</evidence>
<evidence type="ECO:0000259" key="14">
    <source>
        <dbReference type="Pfam" id="PF07504"/>
    </source>
</evidence>
<evidence type="ECO:0000256" key="6">
    <source>
        <dbReference type="ARBA" id="ARBA00022723"/>
    </source>
</evidence>
<comment type="caution">
    <text evidence="15">The sequence shown here is derived from an EMBL/GenBank/DDBJ whole genome shotgun (WGS) entry which is preliminary data.</text>
</comment>
<evidence type="ECO:0000256" key="8">
    <source>
        <dbReference type="ARBA" id="ARBA00022801"/>
    </source>
</evidence>
<dbReference type="InterPro" id="IPR011096">
    <property type="entry name" value="FTP_domain"/>
</dbReference>
<evidence type="ECO:0000259" key="13">
    <source>
        <dbReference type="Pfam" id="PF03413"/>
    </source>
</evidence>
<keyword evidence="10 12" id="KW-0482">Metalloprotease</keyword>
<sequence length="618" mass="67237">MFDSRSLLFFILLASLGNAIPSAHRVRSLDNGVKITTFQRRSNYQTSGGLLDIGKRAFEESSIEEKTISAVASQLELEPTSIVFKSGYHTDDGTAYGYAKQSHNGIPIKNAVANVAFKDSKISAFGHSFVDASAGKVADSTPLVDVNSAIERAEDALQGKKNEVEPVLEYLTLEDGSLALVYAFQVRNEDASAWYEAYIDAHTGELISVADFVSHASYKVLPIWKQVPADGLETVVDPQNLASSPAGWHGNGTTTEGNNCLVYIRTGSNTTSESSPGLNFDYTYDFSVDPEGALNPDAARTSAFYLANSHHDTMYLYGFTEGAFNMQNDNFGKGGLGNDRMNISIYDSWARSFAFTVTPPDGQSGFLRTSLYDFTNPRRPAEMEVDLITHELTHFMSGRTVGGGTGTCLQEFESAILNEAWSDAVADWFTHTGSPEIHDFVFIAWVGGEPPDGRANSRGPYSTSNTTFPLLYSNMPQQAFPHYMGSVSVLLEPKKARAILNASLSLIVVMISRANVLHNLYAELVTANGWSSTARTDPSGTKGNVVWLHLLVDSFALLPCNPLILQARDAMIQADANRYGGAHRCLMWKVFASRGFGVDAHAVDPTTYVDGFGVPTDC</sequence>
<dbReference type="InterPro" id="IPR025711">
    <property type="entry name" value="PepSY"/>
</dbReference>
<dbReference type="InterPro" id="IPR001842">
    <property type="entry name" value="Peptidase_M36"/>
</dbReference>
<keyword evidence="6 12" id="KW-0479">Metal-binding</keyword>
<evidence type="ECO:0000256" key="12">
    <source>
        <dbReference type="RuleBase" id="RU364017"/>
    </source>
</evidence>
<evidence type="ECO:0000313" key="16">
    <source>
        <dbReference type="Proteomes" id="UP001465976"/>
    </source>
</evidence>
<evidence type="ECO:0000313" key="15">
    <source>
        <dbReference type="EMBL" id="KAL0569292.1"/>
    </source>
</evidence>
<feature type="signal peptide" evidence="12">
    <location>
        <begin position="1"/>
        <end position="19"/>
    </location>
</feature>
<evidence type="ECO:0000256" key="2">
    <source>
        <dbReference type="ARBA" id="ARBA00004613"/>
    </source>
</evidence>
<feature type="domain" description="PepSY" evidence="13">
    <location>
        <begin position="148"/>
        <end position="209"/>
    </location>
</feature>
<feature type="chain" id="PRO_5044966443" description="Extracellular metalloproteinase" evidence="12">
    <location>
        <begin position="20"/>
        <end position="618"/>
    </location>
</feature>
<keyword evidence="4 12" id="KW-0964">Secreted</keyword>
<evidence type="ECO:0000256" key="1">
    <source>
        <dbReference type="ARBA" id="ARBA00001947"/>
    </source>
</evidence>
<evidence type="ECO:0000256" key="7">
    <source>
        <dbReference type="ARBA" id="ARBA00022729"/>
    </source>
</evidence>
<evidence type="ECO:0000256" key="11">
    <source>
        <dbReference type="ARBA" id="ARBA00023145"/>
    </source>
</evidence>
<gene>
    <name evidence="15" type="ORF">V5O48_012679</name>
</gene>
<dbReference type="InterPro" id="IPR050371">
    <property type="entry name" value="Fungal_virulence_M36"/>
</dbReference>
<dbReference type="Pfam" id="PF03413">
    <property type="entry name" value="PepSY"/>
    <property type="match status" value="1"/>
</dbReference>
<keyword evidence="8 12" id="KW-0378">Hydrolase</keyword>
<keyword evidence="16" id="KW-1185">Reference proteome</keyword>
<dbReference type="Proteomes" id="UP001465976">
    <property type="component" value="Unassembled WGS sequence"/>
</dbReference>
<evidence type="ECO:0000256" key="10">
    <source>
        <dbReference type="ARBA" id="ARBA00023049"/>
    </source>
</evidence>
<organism evidence="15 16">
    <name type="scientific">Marasmius crinis-equi</name>
    <dbReference type="NCBI Taxonomy" id="585013"/>
    <lineage>
        <taxon>Eukaryota</taxon>
        <taxon>Fungi</taxon>
        <taxon>Dikarya</taxon>
        <taxon>Basidiomycota</taxon>
        <taxon>Agaricomycotina</taxon>
        <taxon>Agaricomycetes</taxon>
        <taxon>Agaricomycetidae</taxon>
        <taxon>Agaricales</taxon>
        <taxon>Marasmiineae</taxon>
        <taxon>Marasmiaceae</taxon>
        <taxon>Marasmius</taxon>
    </lineage>
</organism>
<feature type="domain" description="FTP" evidence="14">
    <location>
        <begin position="90"/>
        <end position="129"/>
    </location>
</feature>
<comment type="cofactor">
    <cofactor evidence="1 12">
        <name>Zn(2+)</name>
        <dbReference type="ChEBI" id="CHEBI:29105"/>
    </cofactor>
</comment>
<dbReference type="InterPro" id="IPR027268">
    <property type="entry name" value="Peptidase_M4/M1_CTD_sf"/>
</dbReference>
<name>A0ABR3F2Q1_9AGAR</name>
<dbReference type="Pfam" id="PF07504">
    <property type="entry name" value="FTP"/>
    <property type="match status" value="1"/>
</dbReference>
<keyword evidence="9 12" id="KW-0862">Zinc</keyword>
<reference evidence="15 16" key="1">
    <citation type="submission" date="2024-02" db="EMBL/GenBank/DDBJ databases">
        <title>A draft genome for the cacao thread blight pathogen Marasmius crinis-equi.</title>
        <authorList>
            <person name="Cohen S.P."/>
            <person name="Baruah I.K."/>
            <person name="Amoako-Attah I."/>
            <person name="Bukari Y."/>
            <person name="Meinhardt L.W."/>
            <person name="Bailey B.A."/>
        </authorList>
    </citation>
    <scope>NUCLEOTIDE SEQUENCE [LARGE SCALE GENOMIC DNA]</scope>
    <source>
        <strain evidence="15 16">GH-76</strain>
    </source>
</reference>
<evidence type="ECO:0000256" key="5">
    <source>
        <dbReference type="ARBA" id="ARBA00022670"/>
    </source>
</evidence>